<dbReference type="EMBL" id="CM035419">
    <property type="protein sequence ID" value="KAH7414613.1"/>
    <property type="molecule type" value="Genomic_DNA"/>
</dbReference>
<evidence type="ECO:0000256" key="5">
    <source>
        <dbReference type="RuleBase" id="RU362027"/>
    </source>
</evidence>
<sequence length="426" mass="48355">MVRLLPRHRSTKAMKVMQLLLTLHFFLLLRNHNTAHSARHKSTATDFRLPSGSHELDSTRPRPQPPVRQEEHPPLTRWPTTSLTDAALPQPQIIAELPRFREAASFRNGEECAPIHQQKSGGSEQQQQLCDAASVHIAMTLDAAYIRGSIAAVLSIVQHTACPENLAFHFIASRMEEKLSVLLSSTFPYLRFKLYKFDEGILQGKISPSVRNSLEQPLNYARTYIADILPSCIKRVIYLDSDLIVVDDVAKLWRTDLNGHALAAPQYCHVDFSHYFNSVFWENAQLSAVFRGRKLCYFNTGVMVMDLEKWRRSYYVQAIECWMEVQTKLRIYELGSLPPFLLVFAGRIGEIENRWNQHGLGGDNLQGECRGLHSGAVSLLHWSGKGKPWVRLDAGKPCPLDMLWAPYDLHIKTQQKVETGSLSFGP</sequence>
<keyword evidence="7" id="KW-0732">Signal</keyword>
<organism evidence="8 9">
    <name type="scientific">Ceratopteris richardii</name>
    <name type="common">Triangle waterfern</name>
    <dbReference type="NCBI Taxonomy" id="49495"/>
    <lineage>
        <taxon>Eukaryota</taxon>
        <taxon>Viridiplantae</taxon>
        <taxon>Streptophyta</taxon>
        <taxon>Embryophyta</taxon>
        <taxon>Tracheophyta</taxon>
        <taxon>Polypodiopsida</taxon>
        <taxon>Polypodiidae</taxon>
        <taxon>Polypodiales</taxon>
        <taxon>Pteridineae</taxon>
        <taxon>Pteridaceae</taxon>
        <taxon>Parkerioideae</taxon>
        <taxon>Ceratopteris</taxon>
    </lineage>
</organism>
<evidence type="ECO:0000256" key="3">
    <source>
        <dbReference type="ARBA" id="ARBA00022676"/>
    </source>
</evidence>
<comment type="caution">
    <text evidence="8">The sequence shown here is derived from an EMBL/GenBank/DDBJ whole genome shotgun (WGS) entry which is preliminary data.</text>
</comment>
<keyword evidence="4" id="KW-0808">Transferase</keyword>
<evidence type="ECO:0000313" key="9">
    <source>
        <dbReference type="Proteomes" id="UP000825935"/>
    </source>
</evidence>
<evidence type="ECO:0000256" key="2">
    <source>
        <dbReference type="ARBA" id="ARBA00006351"/>
    </source>
</evidence>
<accession>A0A8T2TA46</accession>
<dbReference type="InterPro" id="IPR050748">
    <property type="entry name" value="Glycosyltrans_8_dom-fam"/>
</dbReference>
<gene>
    <name evidence="8" type="ORF">KP509_14G001800</name>
</gene>
<dbReference type="Pfam" id="PF01501">
    <property type="entry name" value="Glyco_transf_8"/>
    <property type="match status" value="1"/>
</dbReference>
<dbReference type="OrthoDB" id="411524at2759"/>
<comment type="similarity">
    <text evidence="2 5">Belongs to the glycosyltransferase 8 family.</text>
</comment>
<dbReference type="SUPFAM" id="SSF53448">
    <property type="entry name" value="Nucleotide-diphospho-sugar transferases"/>
    <property type="match status" value="1"/>
</dbReference>
<evidence type="ECO:0000256" key="4">
    <source>
        <dbReference type="ARBA" id="ARBA00022679"/>
    </source>
</evidence>
<feature type="chain" id="PRO_5035815604" description="Hexosyltransferase" evidence="7">
    <location>
        <begin position="38"/>
        <end position="426"/>
    </location>
</feature>
<proteinExistence type="inferred from homology"/>
<feature type="signal peptide" evidence="7">
    <location>
        <begin position="1"/>
        <end position="37"/>
    </location>
</feature>
<dbReference type="PANTHER" id="PTHR13778">
    <property type="entry name" value="GLYCOSYLTRANSFERASE 8 DOMAIN-CONTAINING PROTEIN"/>
    <property type="match status" value="1"/>
</dbReference>
<comment type="pathway">
    <text evidence="1">Glycan metabolism; pectin biosynthesis.</text>
</comment>
<evidence type="ECO:0000256" key="1">
    <source>
        <dbReference type="ARBA" id="ARBA00004877"/>
    </source>
</evidence>
<dbReference type="EC" id="2.4.1.-" evidence="5"/>
<evidence type="ECO:0000313" key="8">
    <source>
        <dbReference type="EMBL" id="KAH7414613.1"/>
    </source>
</evidence>
<reference evidence="8" key="1">
    <citation type="submission" date="2021-08" db="EMBL/GenBank/DDBJ databases">
        <title>WGS assembly of Ceratopteris richardii.</title>
        <authorList>
            <person name="Marchant D.B."/>
            <person name="Chen G."/>
            <person name="Jenkins J."/>
            <person name="Shu S."/>
            <person name="Leebens-Mack J."/>
            <person name="Grimwood J."/>
            <person name="Schmutz J."/>
            <person name="Soltis P."/>
            <person name="Soltis D."/>
            <person name="Chen Z.-H."/>
        </authorList>
    </citation>
    <scope>NUCLEOTIDE SEQUENCE</scope>
    <source>
        <strain evidence="8">Whitten #5841</strain>
        <tissue evidence="8">Leaf</tissue>
    </source>
</reference>
<evidence type="ECO:0000256" key="6">
    <source>
        <dbReference type="SAM" id="MobiDB-lite"/>
    </source>
</evidence>
<feature type="region of interest" description="Disordered" evidence="6">
    <location>
        <begin position="35"/>
        <end position="82"/>
    </location>
</feature>
<dbReference type="PANTHER" id="PTHR13778:SF13">
    <property type="entry name" value="GALACTURONOSYLTRANSFERASE-LIKE 3-RELATED"/>
    <property type="match status" value="1"/>
</dbReference>
<protein>
    <recommendedName>
        <fullName evidence="5">Hexosyltransferase</fullName>
        <ecNumber evidence="5">2.4.1.-</ecNumber>
    </recommendedName>
</protein>
<dbReference type="Gene3D" id="3.90.550.10">
    <property type="entry name" value="Spore Coat Polysaccharide Biosynthesis Protein SpsA, Chain A"/>
    <property type="match status" value="1"/>
</dbReference>
<dbReference type="GO" id="GO:0005794">
    <property type="term" value="C:Golgi apparatus"/>
    <property type="evidence" value="ECO:0007669"/>
    <property type="project" value="TreeGrafter"/>
</dbReference>
<dbReference type="AlphaFoldDB" id="A0A8T2TA46"/>
<keyword evidence="3" id="KW-0328">Glycosyltransferase</keyword>
<dbReference type="Proteomes" id="UP000825935">
    <property type="component" value="Chromosome 14"/>
</dbReference>
<name>A0A8T2TA46_CERRI</name>
<dbReference type="OMA" id="GEIENRW"/>
<dbReference type="InterPro" id="IPR002495">
    <property type="entry name" value="Glyco_trans_8"/>
</dbReference>
<dbReference type="InterPro" id="IPR029044">
    <property type="entry name" value="Nucleotide-diphossugar_trans"/>
</dbReference>
<evidence type="ECO:0000256" key="7">
    <source>
        <dbReference type="SAM" id="SignalP"/>
    </source>
</evidence>
<dbReference type="GO" id="GO:0016757">
    <property type="term" value="F:glycosyltransferase activity"/>
    <property type="evidence" value="ECO:0007669"/>
    <property type="project" value="UniProtKB-KW"/>
</dbReference>
<keyword evidence="9" id="KW-1185">Reference proteome</keyword>